<dbReference type="InterPro" id="IPR003661">
    <property type="entry name" value="HisK_dim/P_dom"/>
</dbReference>
<dbReference type="SUPFAM" id="SSF50998">
    <property type="entry name" value="Quinoprotein alcohol dehydrogenase-like"/>
    <property type="match status" value="1"/>
</dbReference>
<dbReference type="InterPro" id="IPR001789">
    <property type="entry name" value="Sig_transdc_resp-reg_receiver"/>
</dbReference>
<feature type="domain" description="HTH araC/xylS-type" evidence="10">
    <location>
        <begin position="1262"/>
        <end position="1361"/>
    </location>
</feature>
<dbReference type="Pfam" id="PF02518">
    <property type="entry name" value="HATPase_c"/>
    <property type="match status" value="1"/>
</dbReference>
<dbReference type="SUPFAM" id="SSF101898">
    <property type="entry name" value="NHL repeat"/>
    <property type="match status" value="1"/>
</dbReference>
<dbReference type="SMART" id="SM00342">
    <property type="entry name" value="HTH_ARAC"/>
    <property type="match status" value="1"/>
</dbReference>
<keyword evidence="8" id="KW-0812">Transmembrane</keyword>
<dbReference type="InterPro" id="IPR015943">
    <property type="entry name" value="WD40/YVTN_repeat-like_dom_sf"/>
</dbReference>
<evidence type="ECO:0000256" key="6">
    <source>
        <dbReference type="ARBA" id="ARBA00023163"/>
    </source>
</evidence>
<dbReference type="PRINTS" id="PR00344">
    <property type="entry name" value="BCTRLSENSOR"/>
</dbReference>
<evidence type="ECO:0000256" key="1">
    <source>
        <dbReference type="ARBA" id="ARBA00000085"/>
    </source>
</evidence>
<dbReference type="Pfam" id="PF07495">
    <property type="entry name" value="Y_Y_Y"/>
    <property type="match status" value="1"/>
</dbReference>
<dbReference type="PROSITE" id="PS50109">
    <property type="entry name" value="HIS_KIN"/>
    <property type="match status" value="1"/>
</dbReference>
<keyword evidence="3 7" id="KW-0597">Phosphoprotein</keyword>
<evidence type="ECO:0000259" key="12">
    <source>
        <dbReference type="PROSITE" id="PS50110"/>
    </source>
</evidence>
<evidence type="ECO:0000313" key="14">
    <source>
        <dbReference type="Proteomes" id="UP000830198"/>
    </source>
</evidence>
<dbReference type="SUPFAM" id="SSF52172">
    <property type="entry name" value="CheY-like"/>
    <property type="match status" value="1"/>
</dbReference>
<dbReference type="InterPro" id="IPR003594">
    <property type="entry name" value="HATPase_dom"/>
</dbReference>
<dbReference type="InterPro" id="IPR018060">
    <property type="entry name" value="HTH_AraC"/>
</dbReference>
<dbReference type="Pfam" id="PF12833">
    <property type="entry name" value="HTH_18"/>
    <property type="match status" value="1"/>
</dbReference>
<name>A0ABY4IB18_CHIFI</name>
<dbReference type="Gene3D" id="2.130.10.10">
    <property type="entry name" value="YVTN repeat-like/Quinoprotein amine dehydrogenase"/>
    <property type="match status" value="3"/>
</dbReference>
<dbReference type="Gene3D" id="3.40.50.2300">
    <property type="match status" value="1"/>
</dbReference>
<dbReference type="PROSITE" id="PS01124">
    <property type="entry name" value="HTH_ARAC_FAMILY_2"/>
    <property type="match status" value="1"/>
</dbReference>
<dbReference type="PROSITE" id="PS00041">
    <property type="entry name" value="HTH_ARAC_FAMILY_1"/>
    <property type="match status" value="1"/>
</dbReference>
<keyword evidence="13" id="KW-0067">ATP-binding</keyword>
<dbReference type="SUPFAM" id="SSF47384">
    <property type="entry name" value="Homodimeric domain of signal transducing histidine kinase"/>
    <property type="match status" value="1"/>
</dbReference>
<dbReference type="RefSeq" id="WP_247814343.1">
    <property type="nucleotide sequence ID" value="NZ_CP095855.1"/>
</dbReference>
<dbReference type="Gene3D" id="1.10.10.60">
    <property type="entry name" value="Homeodomain-like"/>
    <property type="match status" value="2"/>
</dbReference>
<dbReference type="InterPro" id="IPR036097">
    <property type="entry name" value="HisK_dim/P_sf"/>
</dbReference>
<dbReference type="InterPro" id="IPR005467">
    <property type="entry name" value="His_kinase_dom"/>
</dbReference>
<dbReference type="SMART" id="SM00448">
    <property type="entry name" value="REC"/>
    <property type="match status" value="1"/>
</dbReference>
<dbReference type="EC" id="2.7.13.3" evidence="2"/>
<evidence type="ECO:0000259" key="10">
    <source>
        <dbReference type="PROSITE" id="PS01124"/>
    </source>
</evidence>
<dbReference type="InterPro" id="IPR011047">
    <property type="entry name" value="Quinoprotein_ADH-like_sf"/>
</dbReference>
<dbReference type="Pfam" id="PF07494">
    <property type="entry name" value="Reg_prop"/>
    <property type="match status" value="8"/>
</dbReference>
<dbReference type="InterPro" id="IPR018062">
    <property type="entry name" value="HTH_AraC-typ_CS"/>
</dbReference>
<keyword evidence="8" id="KW-1133">Transmembrane helix</keyword>
<dbReference type="SMART" id="SM00388">
    <property type="entry name" value="HisKA"/>
    <property type="match status" value="1"/>
</dbReference>
<dbReference type="SUPFAM" id="SSF46689">
    <property type="entry name" value="Homeodomain-like"/>
    <property type="match status" value="1"/>
</dbReference>
<evidence type="ECO:0000313" key="13">
    <source>
        <dbReference type="EMBL" id="UPK72248.1"/>
    </source>
</evidence>
<feature type="domain" description="Response regulatory" evidence="12">
    <location>
        <begin position="1115"/>
        <end position="1230"/>
    </location>
</feature>
<dbReference type="PROSITE" id="PS50110">
    <property type="entry name" value="RESPONSE_REGULATORY"/>
    <property type="match status" value="1"/>
</dbReference>
<keyword evidence="4" id="KW-0805">Transcription regulation</keyword>
<dbReference type="CDD" id="cd17574">
    <property type="entry name" value="REC_OmpR"/>
    <property type="match status" value="1"/>
</dbReference>
<feature type="signal peptide" evidence="9">
    <location>
        <begin position="1"/>
        <end position="19"/>
    </location>
</feature>
<dbReference type="InterPro" id="IPR011123">
    <property type="entry name" value="Y_Y_Y"/>
</dbReference>
<evidence type="ECO:0000256" key="5">
    <source>
        <dbReference type="ARBA" id="ARBA00023125"/>
    </source>
</evidence>
<feature type="modified residue" description="4-aspartylphosphate" evidence="7">
    <location>
        <position position="1163"/>
    </location>
</feature>
<dbReference type="PANTHER" id="PTHR43547:SF2">
    <property type="entry name" value="HYBRID SIGNAL TRANSDUCTION HISTIDINE KINASE C"/>
    <property type="match status" value="1"/>
</dbReference>
<gene>
    <name evidence="13" type="ORF">MYF79_13220</name>
</gene>
<dbReference type="SMART" id="SM00387">
    <property type="entry name" value="HATPase_c"/>
    <property type="match status" value="1"/>
</dbReference>
<dbReference type="Gene3D" id="1.10.287.130">
    <property type="match status" value="1"/>
</dbReference>
<evidence type="ECO:0000256" key="8">
    <source>
        <dbReference type="SAM" id="Phobius"/>
    </source>
</evidence>
<keyword evidence="9" id="KW-0732">Signal</keyword>
<proteinExistence type="predicted"/>
<feature type="transmembrane region" description="Helical" evidence="8">
    <location>
        <begin position="786"/>
        <end position="807"/>
    </location>
</feature>
<feature type="domain" description="Histidine kinase" evidence="11">
    <location>
        <begin position="855"/>
        <end position="1072"/>
    </location>
</feature>
<dbReference type="InterPro" id="IPR013783">
    <property type="entry name" value="Ig-like_fold"/>
</dbReference>
<protein>
    <recommendedName>
        <fullName evidence="2">histidine kinase</fullName>
        <ecNumber evidence="2">2.7.13.3</ecNumber>
    </recommendedName>
</protein>
<feature type="chain" id="PRO_5046288786" description="histidine kinase" evidence="9">
    <location>
        <begin position="20"/>
        <end position="1367"/>
    </location>
</feature>
<evidence type="ECO:0000256" key="2">
    <source>
        <dbReference type="ARBA" id="ARBA00012438"/>
    </source>
</evidence>
<dbReference type="EMBL" id="CP095855">
    <property type="protein sequence ID" value="UPK72248.1"/>
    <property type="molecule type" value="Genomic_DNA"/>
</dbReference>
<sequence length="1367" mass="153904">MKYILYISYLMLWSQVAFSQQSDLNFVNFSSENGLSSNTVSTILKDKYGYMWFGTDDGLNRFDGVNFSVYRHKQSDTMSIGANSILAMHEDRSGNLWVGTNTTLSLYDRKKDCFINYRFTSGNTARTIFRDHTGKLWIGSYAGLFTFDPQTGKTGQYQANAARPGQLAGNVITCVFEDSRHRVWIGGNSGLYLYQSSTDNFKHFAHNTSDSLSLPDNSVKVITEDHNGNLWIGSEDGGLSMLLPDGKGFRTYTHSKTDKQTLSSNRIWTITPESPNSLWVGTEEGLNIFDLQKKTSHRVEHDARNKYSLHGKSVRSIFIDKNGIYWIGTYQGGISKYDKNLAFFNLRESNPFDPKGLTAPVITSFAEDGNGDIYVGTDGGGINLYHRSNGLFDHPLFWGEGKAPAVLALERLDQELWIGTFMQGLYVLNTQTGKVRHYTKGDGQKDLSGNDIFCLKKDSRGNIWIGTNGNGVNVYDPVSGQFRRFDKEQRYAAGISTLSRGFIRTIEEDESGNIWIGTLGSGIIMLDPSRDKIRVFNRENSNLPANDMQTICAGKNDRIWAGSPGEGLCLFDAKTGKFVRYAEQEGISNAVIYKILEDDAGKIWVSTNKGISSFDPATSKFKNYFPYNGLQRSTFCLGAGLKTSKGELFFGGLDGFNYFYPKLLNYNRNVPKIVLSDLRISSSSVIPGNKAPIKEHISVAKEIRLDYKQNFSIDYTTLNYTAPQESRYSYILEGFDKTWNEVGSIRTAVFSNLPPGDYVFRVKASSDDGSWTTGQAVIHVYVRPPFWLTVYAYIFYVLAIGFTLWALRQRAIHKIRNKFALEQERLQIRQAMELERKEAERQREFEQVKVKYLTNLSHEFRTPVSLIVGPIEKLIQEEVCQPKLKQLQLVKRNARRLLNMVNQLLDFRKLEEQELKLNLTQGDIVSFIGEVVELFKDISDRRHINFSFTSALSSFHTCFDRDKIERILFNLLSNAFKFTPKGGQISLNIDHDPSQGITITVTDTGIGMTPDIRERIFTRFFQGDVHPGILNQGSGIGLSIALEFVKMHNGTVNVESIPGKGSAFTVQLPLEPVREPVESTDLLVVGPEGHLDTGDAQALMAPVQQASVPAAEKLTVLLIEDNDDFRYYLKDNLTPFYKIVEAADGKEGWQKVLSAHPQVIVSDINMPYMDGIQLSQKIKSDKRTSHIPIILLTALTGDASQLKGLQTGASDYLTKPFNFDILNIKINNLLLLNQSLKDTYTRQLKVVVPAAEVESEDEKFLVRVTQYIEDNINSDSLTVEDLSKHLFMSRASLYNKVVQLTGETPVEFIRSIKLNKAASLLENSDMKIAQIGYAVGFSTPNYFARAFKAKFNLLPSEYQLLKKRSVN</sequence>
<dbReference type="Gene3D" id="3.30.565.10">
    <property type="entry name" value="Histidine kinase-like ATPase, C-terminal domain"/>
    <property type="match status" value="1"/>
</dbReference>
<dbReference type="SUPFAM" id="SSF55874">
    <property type="entry name" value="ATPase domain of HSP90 chaperone/DNA topoisomerase II/histidine kinase"/>
    <property type="match status" value="1"/>
</dbReference>
<dbReference type="PANTHER" id="PTHR43547">
    <property type="entry name" value="TWO-COMPONENT HISTIDINE KINASE"/>
    <property type="match status" value="1"/>
</dbReference>
<evidence type="ECO:0000256" key="3">
    <source>
        <dbReference type="ARBA" id="ARBA00022553"/>
    </source>
</evidence>
<keyword evidence="14" id="KW-1185">Reference proteome</keyword>
<dbReference type="Proteomes" id="UP000830198">
    <property type="component" value="Chromosome"/>
</dbReference>
<evidence type="ECO:0000256" key="7">
    <source>
        <dbReference type="PROSITE-ProRule" id="PRU00169"/>
    </source>
</evidence>
<dbReference type="InterPro" id="IPR036890">
    <property type="entry name" value="HATPase_C_sf"/>
</dbReference>
<comment type="catalytic activity">
    <reaction evidence="1">
        <text>ATP + protein L-histidine = ADP + protein N-phospho-L-histidine.</text>
        <dbReference type="EC" id="2.7.13.3"/>
    </reaction>
</comment>
<evidence type="ECO:0000259" key="11">
    <source>
        <dbReference type="PROSITE" id="PS50109"/>
    </source>
</evidence>
<keyword evidence="13" id="KW-0547">Nucleotide-binding</keyword>
<dbReference type="Pfam" id="PF00072">
    <property type="entry name" value="Response_reg"/>
    <property type="match status" value="1"/>
</dbReference>
<keyword evidence="8" id="KW-0472">Membrane</keyword>
<evidence type="ECO:0000256" key="9">
    <source>
        <dbReference type="SAM" id="SignalP"/>
    </source>
</evidence>
<reference evidence="13 14" key="1">
    <citation type="submission" date="2022-04" db="EMBL/GenBank/DDBJ databases">
        <title>The arsenic-methylating capacity of Chitinophaga filiformis YT5 during chitin decomposition.</title>
        <authorList>
            <person name="Chen G."/>
            <person name="Liang Y."/>
        </authorList>
    </citation>
    <scope>NUCLEOTIDE SEQUENCE [LARGE SCALE GENOMIC DNA]</scope>
    <source>
        <strain evidence="13 14">YT5</strain>
    </source>
</reference>
<dbReference type="GO" id="GO:0005524">
    <property type="term" value="F:ATP binding"/>
    <property type="evidence" value="ECO:0007669"/>
    <property type="project" value="UniProtKB-KW"/>
</dbReference>
<organism evidence="13 14">
    <name type="scientific">Chitinophaga filiformis</name>
    <name type="common">Myxococcus filiformis</name>
    <name type="synonym">Flexibacter filiformis</name>
    <dbReference type="NCBI Taxonomy" id="104663"/>
    <lineage>
        <taxon>Bacteria</taxon>
        <taxon>Pseudomonadati</taxon>
        <taxon>Bacteroidota</taxon>
        <taxon>Chitinophagia</taxon>
        <taxon>Chitinophagales</taxon>
        <taxon>Chitinophagaceae</taxon>
        <taxon>Chitinophaga</taxon>
    </lineage>
</organism>
<dbReference type="InterPro" id="IPR009057">
    <property type="entry name" value="Homeodomain-like_sf"/>
</dbReference>
<dbReference type="InterPro" id="IPR011006">
    <property type="entry name" value="CheY-like_superfamily"/>
</dbReference>
<dbReference type="InterPro" id="IPR011110">
    <property type="entry name" value="Reg_prop"/>
</dbReference>
<dbReference type="Pfam" id="PF00512">
    <property type="entry name" value="HisKA"/>
    <property type="match status" value="1"/>
</dbReference>
<keyword evidence="6" id="KW-0804">Transcription</keyword>
<dbReference type="InterPro" id="IPR004358">
    <property type="entry name" value="Sig_transdc_His_kin-like_C"/>
</dbReference>
<evidence type="ECO:0000256" key="4">
    <source>
        <dbReference type="ARBA" id="ARBA00023015"/>
    </source>
</evidence>
<keyword evidence="5" id="KW-0238">DNA-binding</keyword>
<dbReference type="Gene3D" id="2.60.40.10">
    <property type="entry name" value="Immunoglobulins"/>
    <property type="match status" value="1"/>
</dbReference>
<dbReference type="CDD" id="cd00082">
    <property type="entry name" value="HisKA"/>
    <property type="match status" value="1"/>
</dbReference>
<accession>A0ABY4IB18</accession>